<dbReference type="GO" id="GO:0005634">
    <property type="term" value="C:nucleus"/>
    <property type="evidence" value="ECO:0007669"/>
    <property type="project" value="UniProtKB-SubCell"/>
</dbReference>
<dbReference type="EMBL" id="VXIV02001997">
    <property type="protein sequence ID" value="KAF6028022.1"/>
    <property type="molecule type" value="Genomic_DNA"/>
</dbReference>
<feature type="domain" description="C2H2-type" evidence="8">
    <location>
        <begin position="353"/>
        <end position="380"/>
    </location>
</feature>
<comment type="caution">
    <text evidence="9">The sequence shown here is derived from an EMBL/GenBank/DDBJ whole genome shotgun (WGS) entry which is preliminary data.</text>
</comment>
<keyword evidence="3" id="KW-0677">Repeat</keyword>
<evidence type="ECO:0000259" key="8">
    <source>
        <dbReference type="PROSITE" id="PS50157"/>
    </source>
</evidence>
<dbReference type="SMART" id="SM00355">
    <property type="entry name" value="ZnF_C2H2"/>
    <property type="match status" value="3"/>
</dbReference>
<feature type="domain" description="C2H2-type" evidence="8">
    <location>
        <begin position="323"/>
        <end position="352"/>
    </location>
</feature>
<dbReference type="PANTHER" id="PTHR23235:SF164">
    <property type="entry name" value="C2H2-TYPE DOMAIN-CONTAINING PROTEIN"/>
    <property type="match status" value="1"/>
</dbReference>
<keyword evidence="5" id="KW-0862">Zinc</keyword>
<evidence type="ECO:0000256" key="4">
    <source>
        <dbReference type="ARBA" id="ARBA00022771"/>
    </source>
</evidence>
<dbReference type="Proteomes" id="UP000593567">
    <property type="component" value="Unassembled WGS sequence"/>
</dbReference>
<keyword evidence="10" id="KW-1185">Reference proteome</keyword>
<evidence type="ECO:0000256" key="1">
    <source>
        <dbReference type="ARBA" id="ARBA00004123"/>
    </source>
</evidence>
<dbReference type="GO" id="GO:0000981">
    <property type="term" value="F:DNA-binding transcription factor activity, RNA polymerase II-specific"/>
    <property type="evidence" value="ECO:0007669"/>
    <property type="project" value="TreeGrafter"/>
</dbReference>
<reference evidence="9" key="1">
    <citation type="submission" date="2020-06" db="EMBL/GenBank/DDBJ databases">
        <title>Draft genome of Bugula neritina, a colonial animal packing powerful symbionts and potential medicines.</title>
        <authorList>
            <person name="Rayko M."/>
        </authorList>
    </citation>
    <scope>NUCLEOTIDE SEQUENCE [LARGE SCALE GENOMIC DNA]</scope>
    <source>
        <strain evidence="9">Kwan_BN1</strain>
    </source>
</reference>
<sequence>MACGNVDLLPLPPLSYGLSMTETQMECQRQYKANMFGSYTDKKEQDAISTLLSFSCQLNSRGVSSPSPSNCSMSSADGDSGISSCGEDSLDIPASGGIMKKLGHKQIMRSIRLSRSPESTPKSPGRLQSTQEFDISTETTVMTTSISNSIPSVQTSCTGTCMSYSTPTVSSSPASQLASCPYISQSDDDTQSVPIDFSLPKPNNSDSSLMDWTASLPLDLRTVSSPTAVSADVKPLIQLIVIQTTPTLSQPQPESPQSVCRSVCKIAPAPKVNAEEVVAETCCPASPERVRSYACTYSGCHKTYLKSSHLKAHTRTHTGERPFVCTWPKCERKFARSDELSRHKHTHTGEKRFACPACDRKFMRSDHLAKHVKRHTGRSKVPKWQEQLNSMMKSCTRS</sequence>
<evidence type="ECO:0000256" key="2">
    <source>
        <dbReference type="ARBA" id="ARBA00022723"/>
    </source>
</evidence>
<evidence type="ECO:0000256" key="6">
    <source>
        <dbReference type="ARBA" id="ARBA00023242"/>
    </source>
</evidence>
<dbReference type="FunFam" id="3.30.160.60:FF:000018">
    <property type="entry name" value="Krueppel-like factor 15"/>
    <property type="match status" value="1"/>
</dbReference>
<dbReference type="SUPFAM" id="SSF57667">
    <property type="entry name" value="beta-beta-alpha zinc fingers"/>
    <property type="match status" value="2"/>
</dbReference>
<keyword evidence="4 7" id="KW-0863">Zinc-finger</keyword>
<comment type="subcellular location">
    <subcellularLocation>
        <location evidence="1">Nucleus</location>
    </subcellularLocation>
</comment>
<name>A0A7J7JNT6_BUGNE</name>
<dbReference type="Gene3D" id="3.30.160.60">
    <property type="entry name" value="Classic Zinc Finger"/>
    <property type="match status" value="3"/>
</dbReference>
<evidence type="ECO:0000256" key="3">
    <source>
        <dbReference type="ARBA" id="ARBA00022737"/>
    </source>
</evidence>
<dbReference type="GO" id="GO:0000978">
    <property type="term" value="F:RNA polymerase II cis-regulatory region sequence-specific DNA binding"/>
    <property type="evidence" value="ECO:0007669"/>
    <property type="project" value="TreeGrafter"/>
</dbReference>
<dbReference type="PANTHER" id="PTHR23235">
    <property type="entry name" value="KRUEPPEL-LIKE TRANSCRIPTION FACTOR"/>
    <property type="match status" value="1"/>
</dbReference>
<accession>A0A7J7JNT6</accession>
<evidence type="ECO:0000256" key="7">
    <source>
        <dbReference type="PROSITE-ProRule" id="PRU00042"/>
    </source>
</evidence>
<gene>
    <name evidence="9" type="ORF">EB796_013669</name>
</gene>
<dbReference type="Pfam" id="PF00096">
    <property type="entry name" value="zf-C2H2"/>
    <property type="match status" value="2"/>
</dbReference>
<proteinExistence type="predicted"/>
<dbReference type="FunFam" id="3.30.160.60:FF:000926">
    <property type="entry name" value="Kruppel like factor 13"/>
    <property type="match status" value="1"/>
</dbReference>
<dbReference type="PROSITE" id="PS50157">
    <property type="entry name" value="ZINC_FINGER_C2H2_2"/>
    <property type="match status" value="3"/>
</dbReference>
<feature type="domain" description="C2H2-type" evidence="8">
    <location>
        <begin position="293"/>
        <end position="322"/>
    </location>
</feature>
<protein>
    <submittedName>
        <fullName evidence="9">KLF10</fullName>
    </submittedName>
</protein>
<evidence type="ECO:0000313" key="9">
    <source>
        <dbReference type="EMBL" id="KAF6028022.1"/>
    </source>
</evidence>
<dbReference type="InterPro" id="IPR036236">
    <property type="entry name" value="Znf_C2H2_sf"/>
</dbReference>
<dbReference type="FunFam" id="3.30.160.60:FF:000125">
    <property type="entry name" value="Putative zinc finger protein 143"/>
    <property type="match status" value="1"/>
</dbReference>
<dbReference type="GO" id="GO:0008270">
    <property type="term" value="F:zinc ion binding"/>
    <property type="evidence" value="ECO:0007669"/>
    <property type="project" value="UniProtKB-KW"/>
</dbReference>
<keyword evidence="6" id="KW-0539">Nucleus</keyword>
<organism evidence="9 10">
    <name type="scientific">Bugula neritina</name>
    <name type="common">Brown bryozoan</name>
    <name type="synonym">Sertularia neritina</name>
    <dbReference type="NCBI Taxonomy" id="10212"/>
    <lineage>
        <taxon>Eukaryota</taxon>
        <taxon>Metazoa</taxon>
        <taxon>Spiralia</taxon>
        <taxon>Lophotrochozoa</taxon>
        <taxon>Bryozoa</taxon>
        <taxon>Gymnolaemata</taxon>
        <taxon>Cheilostomatida</taxon>
        <taxon>Flustrina</taxon>
        <taxon>Buguloidea</taxon>
        <taxon>Bugulidae</taxon>
        <taxon>Bugula</taxon>
    </lineage>
</organism>
<dbReference type="PROSITE" id="PS00028">
    <property type="entry name" value="ZINC_FINGER_C2H2_1"/>
    <property type="match status" value="3"/>
</dbReference>
<dbReference type="InterPro" id="IPR013087">
    <property type="entry name" value="Znf_C2H2_type"/>
</dbReference>
<dbReference type="AlphaFoldDB" id="A0A7J7JNT6"/>
<keyword evidence="2" id="KW-0479">Metal-binding</keyword>
<evidence type="ECO:0000256" key="5">
    <source>
        <dbReference type="ARBA" id="ARBA00022833"/>
    </source>
</evidence>
<dbReference type="OrthoDB" id="7760418at2759"/>
<evidence type="ECO:0000313" key="10">
    <source>
        <dbReference type="Proteomes" id="UP000593567"/>
    </source>
</evidence>